<reference evidence="1 2" key="1">
    <citation type="submission" date="2019-06" db="EMBL/GenBank/DDBJ databases">
        <title>Sequencing the genomes of 1000 actinobacteria strains.</title>
        <authorList>
            <person name="Klenk H.-P."/>
        </authorList>
    </citation>
    <scope>NUCLEOTIDE SEQUENCE [LARGE SCALE GENOMIC DNA]</scope>
    <source>
        <strain evidence="1 2">DSM 18082</strain>
    </source>
</reference>
<gene>
    <name evidence="1" type="ORF">FB474_0814</name>
</gene>
<proteinExistence type="predicted"/>
<dbReference type="AlphaFoldDB" id="A0A542ZGY5"/>
<organism evidence="1 2">
    <name type="scientific">Oryzihumus leptocrescens</name>
    <dbReference type="NCBI Taxonomy" id="297536"/>
    <lineage>
        <taxon>Bacteria</taxon>
        <taxon>Bacillati</taxon>
        <taxon>Actinomycetota</taxon>
        <taxon>Actinomycetes</taxon>
        <taxon>Micrococcales</taxon>
        <taxon>Intrasporangiaceae</taxon>
        <taxon>Oryzihumus</taxon>
    </lineage>
</organism>
<comment type="caution">
    <text evidence="1">The sequence shown here is derived from an EMBL/GenBank/DDBJ whole genome shotgun (WGS) entry which is preliminary data.</text>
</comment>
<dbReference type="EMBL" id="VFOQ01000001">
    <property type="protein sequence ID" value="TQL59460.1"/>
    <property type="molecule type" value="Genomic_DNA"/>
</dbReference>
<name>A0A542ZGY5_9MICO</name>
<evidence type="ECO:0000313" key="1">
    <source>
        <dbReference type="EMBL" id="TQL59460.1"/>
    </source>
</evidence>
<accession>A0A542ZGY5</accession>
<dbReference type="OrthoDB" id="4872188at2"/>
<dbReference type="RefSeq" id="WP_141787481.1">
    <property type="nucleotide sequence ID" value="NZ_BAAAKX010000013.1"/>
</dbReference>
<evidence type="ECO:0008006" key="3">
    <source>
        <dbReference type="Google" id="ProtNLM"/>
    </source>
</evidence>
<dbReference type="Proteomes" id="UP000319514">
    <property type="component" value="Unassembled WGS sequence"/>
</dbReference>
<sequence>MAAQPSVDPATLLAVSERLARAREEAFALSGELLDHYVETGDTLTQHAVDQLVEQAADTLRALTDSFGESTRALREAAARYTEAERTAAPGEGAP</sequence>
<protein>
    <recommendedName>
        <fullName evidence="3">Excreted virulence factor EspC (Type VII ESX diderm)</fullName>
    </recommendedName>
</protein>
<keyword evidence="2" id="KW-1185">Reference proteome</keyword>
<evidence type="ECO:0000313" key="2">
    <source>
        <dbReference type="Proteomes" id="UP000319514"/>
    </source>
</evidence>